<comment type="activity regulation">
    <text evidence="10">Na(+) is not transported, but it plays an essential structural role and its presence is essential for fluoride channel function.</text>
</comment>
<dbReference type="PANTHER" id="PTHR28259:SF1">
    <property type="entry name" value="FLUORIDE EXPORT PROTEIN 1-RELATED"/>
    <property type="match status" value="1"/>
</dbReference>
<evidence type="ECO:0000256" key="1">
    <source>
        <dbReference type="ARBA" id="ARBA00004651"/>
    </source>
</evidence>
<feature type="transmembrane region" description="Helical" evidence="10">
    <location>
        <begin position="29"/>
        <end position="49"/>
    </location>
</feature>
<evidence type="ECO:0000256" key="8">
    <source>
        <dbReference type="ARBA" id="ARBA00035585"/>
    </source>
</evidence>
<feature type="binding site" evidence="10">
    <location>
        <position position="74"/>
    </location>
    <ligand>
        <name>Na(+)</name>
        <dbReference type="ChEBI" id="CHEBI:29101"/>
        <note>structural</note>
    </ligand>
</feature>
<evidence type="ECO:0000256" key="7">
    <source>
        <dbReference type="ARBA" id="ARBA00035120"/>
    </source>
</evidence>
<protein>
    <recommendedName>
        <fullName evidence="10">Fluoride-specific ion channel FluC</fullName>
    </recommendedName>
</protein>
<keyword evidence="3 10" id="KW-0812">Transmembrane</keyword>
<dbReference type="NCBIfam" id="TIGR00494">
    <property type="entry name" value="crcB"/>
    <property type="match status" value="1"/>
</dbReference>
<proteinExistence type="inferred from homology"/>
<keyword evidence="2 10" id="KW-1003">Cell membrane</keyword>
<keyword evidence="5 10" id="KW-0472">Membrane</keyword>
<keyword evidence="10" id="KW-0915">Sodium</keyword>
<keyword evidence="4 10" id="KW-1133">Transmembrane helix</keyword>
<evidence type="ECO:0000256" key="9">
    <source>
        <dbReference type="ARBA" id="ARBA00049940"/>
    </source>
</evidence>
<comment type="subcellular location">
    <subcellularLocation>
        <location evidence="1 10">Cell membrane</location>
        <topology evidence="1 10">Multi-pass membrane protein</topology>
    </subcellularLocation>
</comment>
<sequence>MQYIIVAIGGFFGALARYSIGVIETNNYLFPVSTLTVNLIGCLFLGWFSTYVAGKSPHPRLVLLIGTGFTGSFTTFSSFSVETWELIQGGHVLIGLMNIGVSIIAGLLLVLIGMHLAKAMLKQSASS</sequence>
<keyword evidence="10" id="KW-0813">Transport</keyword>
<evidence type="ECO:0000256" key="3">
    <source>
        <dbReference type="ARBA" id="ARBA00022692"/>
    </source>
</evidence>
<feature type="binding site" evidence="10">
    <location>
        <position position="71"/>
    </location>
    <ligand>
        <name>Na(+)</name>
        <dbReference type="ChEBI" id="CHEBI:29101"/>
        <note>structural</note>
    </ligand>
</feature>
<gene>
    <name evidence="10 11" type="primary">crcB</name>
    <name evidence="10" type="synonym">fluC</name>
    <name evidence="11" type="ORF">QR721_10270</name>
</gene>
<evidence type="ECO:0000256" key="4">
    <source>
        <dbReference type="ARBA" id="ARBA00022989"/>
    </source>
</evidence>
<accession>A0ABY9KTG2</accession>
<keyword evidence="10" id="KW-0479">Metal-binding</keyword>
<evidence type="ECO:0000256" key="2">
    <source>
        <dbReference type="ARBA" id="ARBA00022475"/>
    </source>
</evidence>
<comment type="similarity">
    <text evidence="7 10">Belongs to the fluoride channel Fluc/FEX (TC 1.A.43) family.</text>
</comment>
<keyword evidence="6 10" id="KW-0407">Ion channel</keyword>
<evidence type="ECO:0000256" key="6">
    <source>
        <dbReference type="ARBA" id="ARBA00023303"/>
    </source>
</evidence>
<keyword evidence="10" id="KW-0406">Ion transport</keyword>
<evidence type="ECO:0000313" key="11">
    <source>
        <dbReference type="EMBL" id="WLV24016.1"/>
    </source>
</evidence>
<dbReference type="RefSeq" id="WP_348026620.1">
    <property type="nucleotide sequence ID" value="NZ_CP129113.1"/>
</dbReference>
<reference evidence="11" key="1">
    <citation type="submission" date="2023-06" db="EMBL/GenBank/DDBJ databases">
        <title>A Treasure from Seagulls: Isolation and Description of Aciduricobacillus qingdaonensis gen. nov., sp. nov., a Rare Obligately Uric Acid-utilizing Member in the Family Bacillaceae.</title>
        <authorList>
            <person name="Liu W."/>
            <person name="Wang B."/>
        </authorList>
    </citation>
    <scope>NUCLEOTIDE SEQUENCE</scope>
    <source>
        <strain evidence="11">44XB</strain>
    </source>
</reference>
<keyword evidence="12" id="KW-1185">Reference proteome</keyword>
<feature type="transmembrane region" description="Helical" evidence="10">
    <location>
        <begin position="61"/>
        <end position="81"/>
    </location>
</feature>
<dbReference type="InterPro" id="IPR003691">
    <property type="entry name" value="FluC"/>
</dbReference>
<comment type="function">
    <text evidence="9 10">Fluoride-specific ion channel. Important for reducing fluoride concentration in the cell, thus reducing its toxicity.</text>
</comment>
<feature type="transmembrane region" description="Helical" evidence="10">
    <location>
        <begin position="93"/>
        <end position="117"/>
    </location>
</feature>
<dbReference type="Proteomes" id="UP001180087">
    <property type="component" value="Chromosome"/>
</dbReference>
<dbReference type="Pfam" id="PF02537">
    <property type="entry name" value="CRCB"/>
    <property type="match status" value="1"/>
</dbReference>
<dbReference type="PANTHER" id="PTHR28259">
    <property type="entry name" value="FLUORIDE EXPORT PROTEIN 1-RELATED"/>
    <property type="match status" value="1"/>
</dbReference>
<name>A0ABY9KTG2_9BACI</name>
<evidence type="ECO:0000256" key="5">
    <source>
        <dbReference type="ARBA" id="ARBA00023136"/>
    </source>
</evidence>
<evidence type="ECO:0000313" key="12">
    <source>
        <dbReference type="Proteomes" id="UP001180087"/>
    </source>
</evidence>
<dbReference type="HAMAP" id="MF_00454">
    <property type="entry name" value="FluC"/>
    <property type="match status" value="1"/>
</dbReference>
<comment type="catalytic activity">
    <reaction evidence="8">
        <text>fluoride(in) = fluoride(out)</text>
        <dbReference type="Rhea" id="RHEA:76159"/>
        <dbReference type="ChEBI" id="CHEBI:17051"/>
    </reaction>
    <physiologicalReaction direction="left-to-right" evidence="8">
        <dbReference type="Rhea" id="RHEA:76160"/>
    </physiologicalReaction>
</comment>
<dbReference type="EMBL" id="CP129113">
    <property type="protein sequence ID" value="WLV24016.1"/>
    <property type="molecule type" value="Genomic_DNA"/>
</dbReference>
<organism evidence="11 12">
    <name type="scientific">Aciduricibacillus chroicocephali</name>
    <dbReference type="NCBI Taxonomy" id="3054939"/>
    <lineage>
        <taxon>Bacteria</taxon>
        <taxon>Bacillati</taxon>
        <taxon>Bacillota</taxon>
        <taxon>Bacilli</taxon>
        <taxon>Bacillales</taxon>
        <taxon>Bacillaceae</taxon>
        <taxon>Aciduricibacillus</taxon>
    </lineage>
</organism>
<evidence type="ECO:0000256" key="10">
    <source>
        <dbReference type="HAMAP-Rule" id="MF_00454"/>
    </source>
</evidence>